<dbReference type="AlphaFoldDB" id="A0AAJ0B2F2"/>
<dbReference type="EMBL" id="JAHMHR010000001">
    <property type="protein sequence ID" value="KAK1701215.1"/>
    <property type="molecule type" value="Genomic_DNA"/>
</dbReference>
<feature type="region of interest" description="Disordered" evidence="1">
    <location>
        <begin position="76"/>
        <end position="151"/>
    </location>
</feature>
<feature type="compositionally biased region" description="Polar residues" evidence="1">
    <location>
        <begin position="12"/>
        <end position="23"/>
    </location>
</feature>
<reference evidence="2" key="1">
    <citation type="submission" date="2021-06" db="EMBL/GenBank/DDBJ databases">
        <title>Comparative genomics, transcriptomics and evolutionary studies reveal genomic signatures of adaptation to plant cell wall in hemibiotrophic fungi.</title>
        <authorList>
            <consortium name="DOE Joint Genome Institute"/>
            <person name="Baroncelli R."/>
            <person name="Diaz J.F."/>
            <person name="Benocci T."/>
            <person name="Peng M."/>
            <person name="Battaglia E."/>
            <person name="Haridas S."/>
            <person name="Andreopoulos W."/>
            <person name="Labutti K."/>
            <person name="Pangilinan J."/>
            <person name="Floch G.L."/>
            <person name="Makela M.R."/>
            <person name="Henrissat B."/>
            <person name="Grigoriev I.V."/>
            <person name="Crouch J.A."/>
            <person name="De Vries R.P."/>
            <person name="Sukno S.A."/>
            <person name="Thon M.R."/>
        </authorList>
    </citation>
    <scope>NUCLEOTIDE SEQUENCE</scope>
    <source>
        <strain evidence="2">CBS 193.32</strain>
    </source>
</reference>
<organism evidence="2 3">
    <name type="scientific">Colletotrichum godetiae</name>
    <dbReference type="NCBI Taxonomy" id="1209918"/>
    <lineage>
        <taxon>Eukaryota</taxon>
        <taxon>Fungi</taxon>
        <taxon>Dikarya</taxon>
        <taxon>Ascomycota</taxon>
        <taxon>Pezizomycotina</taxon>
        <taxon>Sordariomycetes</taxon>
        <taxon>Hypocreomycetidae</taxon>
        <taxon>Glomerellales</taxon>
        <taxon>Glomerellaceae</taxon>
        <taxon>Colletotrichum</taxon>
        <taxon>Colletotrichum acutatum species complex</taxon>
    </lineage>
</organism>
<comment type="caution">
    <text evidence="2">The sequence shown here is derived from an EMBL/GenBank/DDBJ whole genome shotgun (WGS) entry which is preliminary data.</text>
</comment>
<proteinExistence type="predicted"/>
<evidence type="ECO:0000313" key="3">
    <source>
        <dbReference type="Proteomes" id="UP001224890"/>
    </source>
</evidence>
<feature type="compositionally biased region" description="Low complexity" evidence="1">
    <location>
        <begin position="118"/>
        <end position="129"/>
    </location>
</feature>
<accession>A0AAJ0B2F2</accession>
<keyword evidence="3" id="KW-1185">Reference proteome</keyword>
<feature type="region of interest" description="Disordered" evidence="1">
    <location>
        <begin position="1"/>
        <end position="23"/>
    </location>
</feature>
<dbReference type="RefSeq" id="XP_060436970.1">
    <property type="nucleotide sequence ID" value="XM_060580352.1"/>
</dbReference>
<sequence>MGPKPSKAEPTMDQNHQRASQSPVVFSRVAGLRNSPRLPFPRPLSRLSLITPDPIRLGPSLSPVDPFSTRYEGASSFPIPLRRSSHTPKLPPPDHAIIPYGSSSVSSWRVGQPKRSYNADADARNTNTAPGASALASATTPEAAQDESTSSSTFWGLTLDFPQLREKDSALLRPKPSSDLGLGTTAELPLTFEPAVHQLFARLHQLLGGSAQRLKRSERVVILLCPGA</sequence>
<feature type="compositionally biased region" description="Polar residues" evidence="1">
    <location>
        <begin position="136"/>
        <end position="151"/>
    </location>
</feature>
<evidence type="ECO:0000256" key="1">
    <source>
        <dbReference type="SAM" id="MobiDB-lite"/>
    </source>
</evidence>
<name>A0AAJ0B2F2_9PEZI</name>
<gene>
    <name evidence="2" type="ORF">BDP55DRAFT_736277</name>
</gene>
<protein>
    <submittedName>
        <fullName evidence="2">Uncharacterized protein</fullName>
    </submittedName>
</protein>
<dbReference type="Proteomes" id="UP001224890">
    <property type="component" value="Unassembled WGS sequence"/>
</dbReference>
<dbReference type="GeneID" id="85464878"/>
<evidence type="ECO:0000313" key="2">
    <source>
        <dbReference type="EMBL" id="KAK1701215.1"/>
    </source>
</evidence>